<organism evidence="1 2">
    <name type="scientific">Trapa incisa</name>
    <dbReference type="NCBI Taxonomy" id="236973"/>
    <lineage>
        <taxon>Eukaryota</taxon>
        <taxon>Viridiplantae</taxon>
        <taxon>Streptophyta</taxon>
        <taxon>Embryophyta</taxon>
        <taxon>Tracheophyta</taxon>
        <taxon>Spermatophyta</taxon>
        <taxon>Magnoliopsida</taxon>
        <taxon>eudicotyledons</taxon>
        <taxon>Gunneridae</taxon>
        <taxon>Pentapetalae</taxon>
        <taxon>rosids</taxon>
        <taxon>malvids</taxon>
        <taxon>Myrtales</taxon>
        <taxon>Lythraceae</taxon>
        <taxon>Trapa</taxon>
    </lineage>
</organism>
<evidence type="ECO:0000313" key="2">
    <source>
        <dbReference type="Proteomes" id="UP001345219"/>
    </source>
</evidence>
<reference evidence="1 2" key="1">
    <citation type="journal article" date="2023" name="Hortic Res">
        <title>Pangenome of water caltrop reveals structural variations and asymmetric subgenome divergence after allopolyploidization.</title>
        <authorList>
            <person name="Zhang X."/>
            <person name="Chen Y."/>
            <person name="Wang L."/>
            <person name="Yuan Y."/>
            <person name="Fang M."/>
            <person name="Shi L."/>
            <person name="Lu R."/>
            <person name="Comes H.P."/>
            <person name="Ma Y."/>
            <person name="Chen Y."/>
            <person name="Huang G."/>
            <person name="Zhou Y."/>
            <person name="Zheng Z."/>
            <person name="Qiu Y."/>
        </authorList>
    </citation>
    <scope>NUCLEOTIDE SEQUENCE [LARGE SCALE GENOMIC DNA]</scope>
    <source>
        <tissue evidence="1">Roots</tissue>
    </source>
</reference>
<accession>A0AAN7KY23</accession>
<proteinExistence type="predicted"/>
<dbReference type="AlphaFoldDB" id="A0AAN7KY23"/>
<comment type="caution">
    <text evidence="1">The sequence shown here is derived from an EMBL/GenBank/DDBJ whole genome shotgun (WGS) entry which is preliminary data.</text>
</comment>
<dbReference type="Proteomes" id="UP001345219">
    <property type="component" value="Chromosome 22"/>
</dbReference>
<keyword evidence="2" id="KW-1185">Reference proteome</keyword>
<name>A0AAN7KY23_9MYRT</name>
<protein>
    <submittedName>
        <fullName evidence="1">Uncharacterized protein</fullName>
    </submittedName>
</protein>
<evidence type="ECO:0000313" key="1">
    <source>
        <dbReference type="EMBL" id="KAK4773549.1"/>
    </source>
</evidence>
<sequence>MEHIIPTRGVGFRRSYRLYSTRRDVKRSLASHFIPSMADSFDKEPLRLGHLIPWSDVLGMSRPAPTSKLEDGARLPGKRIQEGINALTIGRATLGMNQVLNQFISLRKRTYLI</sequence>
<dbReference type="EMBL" id="JAXIOK010000004">
    <property type="protein sequence ID" value="KAK4773549.1"/>
    <property type="molecule type" value="Genomic_DNA"/>
</dbReference>
<gene>
    <name evidence="1" type="ORF">SAY87_028568</name>
</gene>